<evidence type="ECO:0000256" key="5">
    <source>
        <dbReference type="ARBA" id="ARBA00022840"/>
    </source>
</evidence>
<evidence type="ECO:0000256" key="6">
    <source>
        <dbReference type="SAM" id="MobiDB-lite"/>
    </source>
</evidence>
<dbReference type="PROSITE" id="PS00662">
    <property type="entry name" value="T2SP_E"/>
    <property type="match status" value="1"/>
</dbReference>
<feature type="domain" description="Bacterial type II secretion system protein E" evidence="7">
    <location>
        <begin position="391"/>
        <end position="405"/>
    </location>
</feature>
<protein>
    <recommendedName>
        <fullName evidence="7">Bacterial type II secretion system protein E domain-containing protein</fullName>
    </recommendedName>
</protein>
<evidence type="ECO:0000313" key="9">
    <source>
        <dbReference type="Proteomes" id="UP000029385"/>
    </source>
</evidence>
<dbReference type="FunFam" id="3.40.50.300:FF:000398">
    <property type="entry name" value="Type IV pilus assembly ATPase PilB"/>
    <property type="match status" value="1"/>
</dbReference>
<dbReference type="PATRIC" id="fig|1121015.4.peg.1735"/>
<dbReference type="Proteomes" id="UP000029385">
    <property type="component" value="Unassembled WGS sequence"/>
</dbReference>
<dbReference type="Gene3D" id="3.30.300.160">
    <property type="entry name" value="Type II secretion system, protein E, N-terminal domain"/>
    <property type="match status" value="1"/>
</dbReference>
<dbReference type="STRING" id="1121015.GCA_000420545_02488"/>
<organism evidence="8 9">
    <name type="scientific">Arenimonas oryziterrae DSM 21050 = YC6267</name>
    <dbReference type="NCBI Taxonomy" id="1121015"/>
    <lineage>
        <taxon>Bacteria</taxon>
        <taxon>Pseudomonadati</taxon>
        <taxon>Pseudomonadota</taxon>
        <taxon>Gammaproteobacteria</taxon>
        <taxon>Lysobacterales</taxon>
        <taxon>Lysobacteraceae</taxon>
        <taxon>Arenimonas</taxon>
    </lineage>
</organism>
<feature type="compositionally biased region" description="Acidic residues" evidence="6">
    <location>
        <begin position="157"/>
        <end position="178"/>
    </location>
</feature>
<evidence type="ECO:0000256" key="2">
    <source>
        <dbReference type="ARBA" id="ARBA00006611"/>
    </source>
</evidence>
<evidence type="ECO:0000313" key="8">
    <source>
        <dbReference type="EMBL" id="KFN43138.1"/>
    </source>
</evidence>
<dbReference type="GO" id="GO:0005737">
    <property type="term" value="C:cytoplasm"/>
    <property type="evidence" value="ECO:0007669"/>
    <property type="project" value="UniProtKB-SubCell"/>
</dbReference>
<dbReference type="AlphaFoldDB" id="A0A091ASH5"/>
<sequence>MNVATANLAGITGITRRLVLDGALSEADARKALDEATKSKKQAHAYLLEQRLVTSAQIAAANSVEFGMPLFDPSAMDMRFSASKVVSEELVHKHQALPLFKRGSRLYVGIADPTNTRALDEIKFAANLTVEPILVDEERLRKAIDAALNSSDTMDSGMDDDEGLENLESTGGEDEPDNAMDTKGGDDTPVVRFVNKVLLDAIKRGASDIHFEPYENDFRVRLRMDGILRGVAKAPVKLHPRISARLKVMAQLDIAERRVPQDGRIKLNISKTKQMDFRVSTCPTLFGEKIVLRLLDGSAAKLGIDKLGYEDDQKQLYMDALAKPYGMILVTGPTGSGKTVSLYTGLNILNTEERNISTAEDPVEIRVPGINQVQMSQKKGMTFAVALRSFLRQDPDVIMVGEIRDLETAEIAVKAAQTGHMVLSTLHTNDAPQTISRLMNMGIAPYNITSSVTLVIAQRLARRLHDACKKETHLPDAALRAEGYRDDEIKAGITLYEPGGCSDCNEGYKGRTGIYQVMPMSEEIQKIILEGGNSMQIAEAALRSGVRDLRLSALLKAKNGVTSLAEINRVTKD</sequence>
<evidence type="ECO:0000256" key="3">
    <source>
        <dbReference type="ARBA" id="ARBA00022490"/>
    </source>
</evidence>
<dbReference type="FunFam" id="3.30.450.90:FF:000001">
    <property type="entry name" value="Type II secretion system ATPase GspE"/>
    <property type="match status" value="1"/>
</dbReference>
<dbReference type="GO" id="GO:0005524">
    <property type="term" value="F:ATP binding"/>
    <property type="evidence" value="ECO:0007669"/>
    <property type="project" value="UniProtKB-KW"/>
</dbReference>
<comment type="similarity">
    <text evidence="2">Belongs to the GSP E family.</text>
</comment>
<dbReference type="GO" id="GO:0005886">
    <property type="term" value="C:plasma membrane"/>
    <property type="evidence" value="ECO:0007669"/>
    <property type="project" value="TreeGrafter"/>
</dbReference>
<dbReference type="Gene3D" id="3.30.450.90">
    <property type="match status" value="1"/>
</dbReference>
<evidence type="ECO:0000256" key="1">
    <source>
        <dbReference type="ARBA" id="ARBA00004496"/>
    </source>
</evidence>
<dbReference type="NCBIfam" id="TIGR02538">
    <property type="entry name" value="type_IV_pilB"/>
    <property type="match status" value="1"/>
</dbReference>
<keyword evidence="4" id="KW-0547">Nucleotide-binding</keyword>
<proteinExistence type="inferred from homology"/>
<dbReference type="InterPro" id="IPR037257">
    <property type="entry name" value="T2SS_E_N_sf"/>
</dbReference>
<dbReference type="GO" id="GO:0009297">
    <property type="term" value="P:pilus assembly"/>
    <property type="evidence" value="ECO:0007669"/>
    <property type="project" value="InterPro"/>
</dbReference>
<dbReference type="InterPro" id="IPR027417">
    <property type="entry name" value="P-loop_NTPase"/>
</dbReference>
<dbReference type="SUPFAM" id="SSF160246">
    <property type="entry name" value="EspE N-terminal domain-like"/>
    <property type="match status" value="1"/>
</dbReference>
<keyword evidence="3" id="KW-0963">Cytoplasm</keyword>
<keyword evidence="5" id="KW-0067">ATP-binding</keyword>
<dbReference type="Gene3D" id="3.40.50.300">
    <property type="entry name" value="P-loop containing nucleotide triphosphate hydrolases"/>
    <property type="match status" value="1"/>
</dbReference>
<evidence type="ECO:0000256" key="4">
    <source>
        <dbReference type="ARBA" id="ARBA00022741"/>
    </source>
</evidence>
<dbReference type="CDD" id="cd01129">
    <property type="entry name" value="PulE-GspE-like"/>
    <property type="match status" value="1"/>
</dbReference>
<dbReference type="RefSeq" id="WP_022970094.1">
    <property type="nucleotide sequence ID" value="NZ_ATVD01000005.1"/>
</dbReference>
<dbReference type="PANTHER" id="PTHR30258">
    <property type="entry name" value="TYPE II SECRETION SYSTEM PROTEIN GSPE-RELATED"/>
    <property type="match status" value="1"/>
</dbReference>
<dbReference type="GO" id="GO:0016887">
    <property type="term" value="F:ATP hydrolysis activity"/>
    <property type="evidence" value="ECO:0007669"/>
    <property type="project" value="InterPro"/>
</dbReference>
<dbReference type="InterPro" id="IPR001482">
    <property type="entry name" value="T2SS/T4SS_dom"/>
</dbReference>
<reference evidence="8 9" key="1">
    <citation type="submission" date="2013-09" db="EMBL/GenBank/DDBJ databases">
        <title>Genome sequencing of Arenimonas oryziterrae.</title>
        <authorList>
            <person name="Chen F."/>
            <person name="Wang G."/>
        </authorList>
    </citation>
    <scope>NUCLEOTIDE SEQUENCE [LARGE SCALE GENOMIC DNA]</scope>
    <source>
        <strain evidence="8 9">YC6267</strain>
    </source>
</reference>
<dbReference type="OrthoDB" id="9804785at2"/>
<dbReference type="InterPro" id="IPR013374">
    <property type="entry name" value="ATPase_typ4_pilus-assembl_PilB"/>
</dbReference>
<dbReference type="SUPFAM" id="SSF52540">
    <property type="entry name" value="P-loop containing nucleoside triphosphate hydrolases"/>
    <property type="match status" value="1"/>
</dbReference>
<dbReference type="eggNOG" id="COG2804">
    <property type="taxonomic scope" value="Bacteria"/>
</dbReference>
<dbReference type="EMBL" id="AVCI01000006">
    <property type="protein sequence ID" value="KFN43138.1"/>
    <property type="molecule type" value="Genomic_DNA"/>
</dbReference>
<comment type="caution">
    <text evidence="8">The sequence shown here is derived from an EMBL/GenBank/DDBJ whole genome shotgun (WGS) entry which is preliminary data.</text>
</comment>
<accession>A0A091ASH5</accession>
<dbReference type="Pfam" id="PF05157">
    <property type="entry name" value="MshEN"/>
    <property type="match status" value="1"/>
</dbReference>
<feature type="region of interest" description="Disordered" evidence="6">
    <location>
        <begin position="151"/>
        <end position="186"/>
    </location>
</feature>
<dbReference type="Pfam" id="PF00437">
    <property type="entry name" value="T2SSE"/>
    <property type="match status" value="1"/>
</dbReference>
<gene>
    <name evidence="8" type="ORF">N789_11285</name>
</gene>
<name>A0A091ASH5_9GAMM</name>
<comment type="subcellular location">
    <subcellularLocation>
        <location evidence="1">Cytoplasm</location>
    </subcellularLocation>
</comment>
<dbReference type="InterPro" id="IPR007831">
    <property type="entry name" value="T2SS_GspE_N"/>
</dbReference>
<dbReference type="PANTHER" id="PTHR30258:SF1">
    <property type="entry name" value="PROTEIN TRANSPORT PROTEIN HOFB HOMOLOG"/>
    <property type="match status" value="1"/>
</dbReference>
<evidence type="ECO:0000259" key="7">
    <source>
        <dbReference type="PROSITE" id="PS00662"/>
    </source>
</evidence>
<keyword evidence="9" id="KW-1185">Reference proteome</keyword>